<evidence type="ECO:0000313" key="2">
    <source>
        <dbReference type="EMBL" id="RJF72035.1"/>
    </source>
</evidence>
<evidence type="ECO:0000313" key="3">
    <source>
        <dbReference type="Proteomes" id="UP000286287"/>
    </source>
</evidence>
<dbReference type="SUPFAM" id="SSF54593">
    <property type="entry name" value="Glyoxalase/Bleomycin resistance protein/Dihydroxybiphenyl dioxygenase"/>
    <property type="match status" value="1"/>
</dbReference>
<reference evidence="2 3" key="1">
    <citation type="submission" date="2018-09" db="EMBL/GenBank/DDBJ databases">
        <authorList>
            <person name="Zhu H."/>
        </authorList>
    </citation>
    <scope>NUCLEOTIDE SEQUENCE [LARGE SCALE GENOMIC DNA]</scope>
    <source>
        <strain evidence="2 3">K2S05-167</strain>
    </source>
</reference>
<dbReference type="InterPro" id="IPR037523">
    <property type="entry name" value="VOC_core"/>
</dbReference>
<protein>
    <recommendedName>
        <fullName evidence="1">VOC domain-containing protein</fullName>
    </recommendedName>
</protein>
<dbReference type="Proteomes" id="UP000286287">
    <property type="component" value="Unassembled WGS sequence"/>
</dbReference>
<comment type="caution">
    <text evidence="2">The sequence shown here is derived from an EMBL/GenBank/DDBJ whole genome shotgun (WGS) entry which is preliminary data.</text>
</comment>
<dbReference type="PROSITE" id="PS51819">
    <property type="entry name" value="VOC"/>
    <property type="match status" value="1"/>
</dbReference>
<dbReference type="Pfam" id="PF00903">
    <property type="entry name" value="Glyoxalase"/>
    <property type="match status" value="1"/>
</dbReference>
<dbReference type="EMBL" id="QYUJ01000014">
    <property type="protein sequence ID" value="RJF72035.1"/>
    <property type="molecule type" value="Genomic_DNA"/>
</dbReference>
<proteinExistence type="predicted"/>
<dbReference type="Gene3D" id="3.10.180.10">
    <property type="entry name" value="2,3-Dihydroxybiphenyl 1,2-Dioxygenase, domain 1"/>
    <property type="match status" value="1"/>
</dbReference>
<feature type="domain" description="VOC" evidence="1">
    <location>
        <begin position="11"/>
        <end position="129"/>
    </location>
</feature>
<sequence>MPDGSSKWGNFMLRVELFVNDVEVSLSFYRDILGFEVVGENATYRALRLGNSRLALQDIRTLEPDHPLAQPWKRGLGVEIVLEVEEVTTLHQRVQACWAQVTSLKQQVWGLTDFRVTDPDGYYWRITEKRS</sequence>
<evidence type="ECO:0000259" key="1">
    <source>
        <dbReference type="PROSITE" id="PS51819"/>
    </source>
</evidence>
<dbReference type="InterPro" id="IPR029068">
    <property type="entry name" value="Glyas_Bleomycin-R_OHBP_Dase"/>
</dbReference>
<dbReference type="InterPro" id="IPR004360">
    <property type="entry name" value="Glyas_Fos-R_dOase_dom"/>
</dbReference>
<dbReference type="AlphaFoldDB" id="A0A418V7H6"/>
<keyword evidence="3" id="KW-1185">Reference proteome</keyword>
<gene>
    <name evidence="2" type="ORF">D3875_11180</name>
</gene>
<name>A0A418V7H6_9DEIO</name>
<accession>A0A418V7H6</accession>
<organism evidence="2 3">
    <name type="scientific">Deinococcus cavernae</name>
    <dbReference type="NCBI Taxonomy" id="2320857"/>
    <lineage>
        <taxon>Bacteria</taxon>
        <taxon>Thermotogati</taxon>
        <taxon>Deinococcota</taxon>
        <taxon>Deinococci</taxon>
        <taxon>Deinococcales</taxon>
        <taxon>Deinococcaceae</taxon>
        <taxon>Deinococcus</taxon>
    </lineage>
</organism>